<keyword evidence="8" id="KW-0862">Zinc</keyword>
<dbReference type="InterPro" id="IPR000719">
    <property type="entry name" value="Prot_kinase_dom"/>
</dbReference>
<dbReference type="GO" id="GO:0000932">
    <property type="term" value="C:P-body"/>
    <property type="evidence" value="ECO:0007669"/>
    <property type="project" value="TreeGrafter"/>
</dbReference>
<evidence type="ECO:0000256" key="3">
    <source>
        <dbReference type="ARBA" id="ARBA00022664"/>
    </source>
</evidence>
<dbReference type="AlphaFoldDB" id="A0A8H7REJ7"/>
<evidence type="ECO:0000259" key="10">
    <source>
        <dbReference type="PROSITE" id="PS50103"/>
    </source>
</evidence>
<dbReference type="GO" id="GO:0008143">
    <property type="term" value="F:poly(A) binding"/>
    <property type="evidence" value="ECO:0007669"/>
    <property type="project" value="TreeGrafter"/>
</dbReference>
<feature type="binding site" evidence="7">
    <location>
        <begin position="287"/>
        <end position="294"/>
    </location>
    <ligand>
        <name>ATP</name>
        <dbReference type="ChEBI" id="CHEBI:30616"/>
    </ligand>
</feature>
<keyword evidence="5 7" id="KW-0067">ATP-binding</keyword>
<dbReference type="PANTHER" id="PTHR12272">
    <property type="entry name" value="DEADENYLATION COMPLEX SUBUNIT PAN3"/>
    <property type="match status" value="1"/>
</dbReference>
<evidence type="ECO:0000256" key="1">
    <source>
        <dbReference type="ARBA" id="ARBA00004496"/>
    </source>
</evidence>
<evidence type="ECO:0000256" key="8">
    <source>
        <dbReference type="PROSITE-ProRule" id="PRU00723"/>
    </source>
</evidence>
<evidence type="ECO:0000313" key="12">
    <source>
        <dbReference type="Proteomes" id="UP000603453"/>
    </source>
</evidence>
<dbReference type="FunFam" id="1.20.5.5160:FF:000002">
    <property type="entry name" value="PAN2-PAN3 deadenylation complex subunit PAN3"/>
    <property type="match status" value="1"/>
</dbReference>
<dbReference type="InterPro" id="IPR030844">
    <property type="entry name" value="PAN3"/>
</dbReference>
<dbReference type="Pfam" id="PF25586">
    <property type="entry name" value="zf-CCCH_PAN3"/>
    <property type="match status" value="1"/>
</dbReference>
<dbReference type="PROSITE" id="PS50103">
    <property type="entry name" value="ZF_C3H1"/>
    <property type="match status" value="1"/>
</dbReference>
<feature type="region of interest" description="Knob domain" evidence="7">
    <location>
        <begin position="492"/>
        <end position="584"/>
    </location>
</feature>
<dbReference type="InterPro" id="IPR011009">
    <property type="entry name" value="Kinase-like_dom_sf"/>
</dbReference>
<sequence length="584" mass="66536">MKPFIIPIVAPEEVIRPTHKVSASNGKRSCRNVIIHGFCKFKDKGCEFNHETDKTFVLPQQQLEPPRNTTVSAESIHAPVFVPKSSSQDKISSRPIYNSVNNQQIPFSRFEPSVPNYVSNYGQHIMNNTSDPYYYMNVNPSVTQYHMYQPTLPHVANLSTHHRLVQSFFIPDKLREQLIKRKEASLLTVPAKEMGLPEEVHVYHSLYPLEDKPGKILGHSSWIYKAVCRTTGKHYTMIRVEGFRLVNEQAMSIVKKWRRIKHANIIAIHEAFTTRAFGDSSLVFVYDYHPCSITLFEAYFTPQAQALLHARFQAAGINGLPVPETTLWSFITQISSALKTIHSAGLTARSLEPNKILMTSKNRLRISCSGLVDVLQFDGISKMAMHQQEDLLSFGKLIVTLACNSPQSAQNLPQSFDYLSRFYTPDLKNVALYLLSKPSHAKSIDEVFKLVGPRMLHEVNSSQYYTDSLETNLGRELENGRIVKLLSKLGFINERPEFENDPQWSETGDKYMIRLFRDYIFHQTNEMGIPVVDMTHVISCLNKLDAGVEEKILLTSRDDQTTMIVSYKELKVCIASAFHDIYPS</sequence>
<keyword evidence="8" id="KW-0863">Zinc-finger</keyword>
<name>A0A8H7REJ7_9FUNG</name>
<dbReference type="InterPro" id="IPR041332">
    <property type="entry name" value="Pan3_CK"/>
</dbReference>
<dbReference type="SUPFAM" id="SSF56112">
    <property type="entry name" value="Protein kinase-like (PK-like)"/>
    <property type="match status" value="1"/>
</dbReference>
<evidence type="ECO:0000259" key="9">
    <source>
        <dbReference type="PROSITE" id="PS50011"/>
    </source>
</evidence>
<dbReference type="EMBL" id="JAEPRD010000016">
    <property type="protein sequence ID" value="KAG2209208.1"/>
    <property type="molecule type" value="Genomic_DNA"/>
</dbReference>
<dbReference type="OrthoDB" id="204958at2759"/>
<keyword evidence="12" id="KW-1185">Reference proteome</keyword>
<evidence type="ECO:0000256" key="5">
    <source>
        <dbReference type="ARBA" id="ARBA00022840"/>
    </source>
</evidence>
<dbReference type="Gene3D" id="1.10.510.10">
    <property type="entry name" value="Transferase(Phosphotransferase) domain 1"/>
    <property type="match status" value="1"/>
</dbReference>
<evidence type="ECO:0000256" key="4">
    <source>
        <dbReference type="ARBA" id="ARBA00022741"/>
    </source>
</evidence>
<comment type="subcellular location">
    <subcellularLocation>
        <location evidence="1 7">Cytoplasm</location>
    </subcellularLocation>
</comment>
<feature type="domain" description="Protein kinase" evidence="9">
    <location>
        <begin position="209"/>
        <end position="492"/>
    </location>
</feature>
<keyword evidence="4 7" id="KW-0547">Nucleotide-binding</keyword>
<dbReference type="HAMAP" id="MF_03181">
    <property type="entry name" value="PAN3"/>
    <property type="match status" value="1"/>
</dbReference>
<feature type="binding site" evidence="7">
    <location>
        <begin position="354"/>
        <end position="355"/>
    </location>
    <ligand>
        <name>ATP</name>
        <dbReference type="ChEBI" id="CHEBI:30616"/>
    </ligand>
</feature>
<organism evidence="11 12">
    <name type="scientific">Mucor saturninus</name>
    <dbReference type="NCBI Taxonomy" id="64648"/>
    <lineage>
        <taxon>Eukaryota</taxon>
        <taxon>Fungi</taxon>
        <taxon>Fungi incertae sedis</taxon>
        <taxon>Mucoromycota</taxon>
        <taxon>Mucoromycotina</taxon>
        <taxon>Mucoromycetes</taxon>
        <taxon>Mucorales</taxon>
        <taxon>Mucorineae</taxon>
        <taxon>Mucoraceae</taxon>
        <taxon>Mucor</taxon>
    </lineage>
</organism>
<dbReference type="Gene3D" id="6.10.250.3160">
    <property type="match status" value="1"/>
</dbReference>
<dbReference type="GO" id="GO:0005524">
    <property type="term" value="F:ATP binding"/>
    <property type="evidence" value="ECO:0007669"/>
    <property type="project" value="UniProtKB-UniRule"/>
</dbReference>
<evidence type="ECO:0000256" key="7">
    <source>
        <dbReference type="HAMAP-Rule" id="MF_03181"/>
    </source>
</evidence>
<dbReference type="Gene3D" id="1.20.5.5160">
    <property type="match status" value="1"/>
</dbReference>
<dbReference type="Gene3D" id="1.10.287.3700">
    <property type="match status" value="1"/>
</dbReference>
<comment type="domain">
    <text evidence="7">The pseudokinase domain, the coiled-coil (CC), and C-terminal knob domain (CK) form a structural unit (PKC) that forms an extensive high-affinity interaction surface for PAN2.</text>
</comment>
<evidence type="ECO:0000256" key="2">
    <source>
        <dbReference type="ARBA" id="ARBA00022490"/>
    </source>
</evidence>
<dbReference type="GO" id="GO:0000289">
    <property type="term" value="P:nuclear-transcribed mRNA poly(A) tail shortening"/>
    <property type="evidence" value="ECO:0007669"/>
    <property type="project" value="UniProtKB-UniRule"/>
</dbReference>
<dbReference type="Pfam" id="PF18101">
    <property type="entry name" value="Pan3_CK"/>
    <property type="match status" value="1"/>
</dbReference>
<evidence type="ECO:0000256" key="6">
    <source>
        <dbReference type="ARBA" id="ARBA00023054"/>
    </source>
</evidence>
<reference evidence="11" key="1">
    <citation type="submission" date="2020-12" db="EMBL/GenBank/DDBJ databases">
        <title>Metabolic potential, ecology and presence of endohyphal bacteria is reflected in genomic diversity of Mucoromycotina.</title>
        <authorList>
            <person name="Muszewska A."/>
            <person name="Okrasinska A."/>
            <person name="Steczkiewicz K."/>
            <person name="Drgas O."/>
            <person name="Orlowska M."/>
            <person name="Perlinska-Lenart U."/>
            <person name="Aleksandrzak-Piekarczyk T."/>
            <person name="Szatraj K."/>
            <person name="Zielenkiewicz U."/>
            <person name="Pilsyk S."/>
            <person name="Malc E."/>
            <person name="Mieczkowski P."/>
            <person name="Kruszewska J.S."/>
            <person name="Biernat P."/>
            <person name="Pawlowska J."/>
        </authorList>
    </citation>
    <scope>NUCLEOTIDE SEQUENCE</scope>
    <source>
        <strain evidence="11">WA0000017839</strain>
    </source>
</reference>
<proteinExistence type="inferred from homology"/>
<dbReference type="FunFam" id="1.10.287.3700:FF:000001">
    <property type="entry name" value="PAN2-PAN3 deadenylation complex subunit PAN3"/>
    <property type="match status" value="1"/>
</dbReference>
<feature type="coiled-coil region" evidence="7">
    <location>
        <begin position="453"/>
        <end position="491"/>
    </location>
</feature>
<dbReference type="PROSITE" id="PS50011">
    <property type="entry name" value="PROTEIN_KINASE_DOM"/>
    <property type="match status" value="1"/>
</dbReference>
<dbReference type="PANTHER" id="PTHR12272:SF11">
    <property type="entry name" value="PAN2-PAN3 DEADENYLATION COMPLEX SUBUNIT PAN3"/>
    <property type="match status" value="1"/>
</dbReference>
<keyword evidence="8" id="KW-0479">Metal-binding</keyword>
<keyword evidence="6 7" id="KW-0175">Coiled coil</keyword>
<comment type="caution">
    <text evidence="11">The sequence shown here is derived from an EMBL/GenBank/DDBJ whole genome shotgun (WGS) entry which is preliminary data.</text>
</comment>
<accession>A0A8H7REJ7</accession>
<comment type="similarity">
    <text evidence="7">Belongs to the protein kinase superfamily. PAN3 family.</text>
</comment>
<comment type="subunit">
    <text evidence="7">Homodimer. Forms a heterotrimer with a catalytic subunit PAN2 to form the poly(A)-nuclease (PAN) deadenylation complex. Interacts (via PAM-2 motif) with poly(A)-binding protein PAB1 (via PABC domain), conferring substrate specificity of the enzyme complex.</text>
</comment>
<dbReference type="GO" id="GO:0031251">
    <property type="term" value="C:PAN complex"/>
    <property type="evidence" value="ECO:0007669"/>
    <property type="project" value="UniProtKB-UniRule"/>
</dbReference>
<dbReference type="Proteomes" id="UP000603453">
    <property type="component" value="Unassembled WGS sequence"/>
</dbReference>
<comment type="caution">
    <text evidence="7">Lacks conserved residue(s) required for the propagation of feature annotation.</text>
</comment>
<comment type="function">
    <text evidence="7">Regulatory subunit of the poly(A)-nuclease (PAN) deadenylation complex, one of two cytoplasmic mRNA deadenylases involved in mRNA turnover. PAN specifically shortens poly(A) tails of RNA and the activity is stimulated by poly(A)-binding protein PAB1. PAN deadenylation is followed by rapid degradation of the shortened mRNA tails by the CCR4-NOT complex. Deadenylated mRNAs are then degraded by two alternative mechanisms, namely exosome-mediated 3'-5' exonucleolytic degradation, or deadenlyation-dependent mRNA decaping and subsequent 5'-3' exonucleolytic degradation by XRN1. May also be involved in post-transcriptional maturation of mRNA poly(A) tails. PAN3 acts as a positive regulator for PAN activity, recruiting the catalytic subunit PAN2 to mRNA via its interaction with RNA and with PAB1.</text>
</comment>
<dbReference type="GO" id="GO:0004672">
    <property type="term" value="F:protein kinase activity"/>
    <property type="evidence" value="ECO:0007669"/>
    <property type="project" value="InterPro"/>
</dbReference>
<feature type="domain" description="C3H1-type" evidence="10">
    <location>
        <begin position="24"/>
        <end position="53"/>
    </location>
</feature>
<comment type="domain">
    <text evidence="7">The N-terminal zinc finger binds to poly(A) RNA.</text>
</comment>
<dbReference type="InterPro" id="IPR000571">
    <property type="entry name" value="Znf_CCCH"/>
</dbReference>
<protein>
    <recommendedName>
        <fullName evidence="7">PAN2-PAN3 deadenylation complex subunit PAN3</fullName>
    </recommendedName>
    <alternativeName>
        <fullName evidence="7">PAB1P-dependent poly(A)-specific ribonuclease</fullName>
    </alternativeName>
    <alternativeName>
        <fullName evidence="7">Poly(A)-nuclease deadenylation complex subunit 3</fullName>
        <shortName evidence="7">PAN deadenylation complex subunit 3</shortName>
    </alternativeName>
</protein>
<keyword evidence="2 7" id="KW-0963">Cytoplasm</keyword>
<feature type="zinc finger region" description="C3H1-type" evidence="8">
    <location>
        <begin position="24"/>
        <end position="53"/>
    </location>
</feature>
<keyword evidence="3 7" id="KW-0507">mRNA processing</keyword>
<gene>
    <name evidence="7" type="primary">PAN3</name>
    <name evidence="11" type="ORF">INT47_005500</name>
</gene>
<evidence type="ECO:0000313" key="11">
    <source>
        <dbReference type="EMBL" id="KAG2209208.1"/>
    </source>
</evidence>
<comment type="domain">
    <text evidence="7">Contains a pseudokinase domain. The protein kinase domain is predicted to be catalytically inactive because some of the residues important for catalytic activity are substituted and it lacks the equivalent of the binding site for a peptide substrate. However, it has retained an ATP-binding site and ATP-binding is required for mRNA degradation, stimulating the activity of the PAN2 nuclease in vitro. The nucleotide-binding site is juxtaposed to the RNase active site of PAN2 in the complex and may actually bind nucleosides of a poly(A) RNA rather than ATP, feeding the poly(A)-tail to the active site of the deadenylase and thus increasing the efficiency with which this distributive enzyme degrades oligo(A) RNAs.</text>
</comment>
<dbReference type="GO" id="GO:0006397">
    <property type="term" value="P:mRNA processing"/>
    <property type="evidence" value="ECO:0007669"/>
    <property type="project" value="UniProtKB-KW"/>
</dbReference>
<dbReference type="GO" id="GO:0008270">
    <property type="term" value="F:zinc ion binding"/>
    <property type="evidence" value="ECO:0007669"/>
    <property type="project" value="UniProtKB-KW"/>
</dbReference>